<dbReference type="AlphaFoldDB" id="A0AB38UR06"/>
<dbReference type="EMBL" id="UPHM01000029">
    <property type="protein sequence ID" value="VAZ90971.1"/>
    <property type="molecule type" value="Genomic_DNA"/>
</dbReference>
<dbReference type="AntiFam" id="ANF00248">
    <property type="entry name" value="Shadow ORF (opposite ppsD)"/>
</dbReference>
<evidence type="ECO:0000313" key="3">
    <source>
        <dbReference type="Proteomes" id="UP000271464"/>
    </source>
</evidence>
<evidence type="ECO:0000313" key="4">
    <source>
        <dbReference type="Proteomes" id="UP000279331"/>
    </source>
</evidence>
<evidence type="ECO:0000313" key="2">
    <source>
        <dbReference type="EMBL" id="VAZ90971.1"/>
    </source>
</evidence>
<gene>
    <name evidence="1" type="ORF">LAUMK42_01806</name>
    <name evidence="2" type="ORF">LAUMK4_01588</name>
</gene>
<reference evidence="3 4" key="1">
    <citation type="submission" date="2018-09" db="EMBL/GenBank/DDBJ databases">
        <authorList>
            <person name="Tagini F."/>
        </authorList>
    </citation>
    <scope>NUCLEOTIDE SEQUENCE [LARGE SCALE GENOMIC DNA]</scope>
    <source>
        <strain evidence="2 3">MK4</strain>
        <strain evidence="1 4">MK42</strain>
    </source>
</reference>
<dbReference type="Proteomes" id="UP000271464">
    <property type="component" value="Unassembled WGS sequence"/>
</dbReference>
<name>A0AB38UR06_9MYCO</name>
<organism evidence="1 4">
    <name type="scientific">Mycobacterium persicum</name>
    <dbReference type="NCBI Taxonomy" id="1487726"/>
    <lineage>
        <taxon>Bacteria</taxon>
        <taxon>Bacillati</taxon>
        <taxon>Actinomycetota</taxon>
        <taxon>Actinomycetes</taxon>
        <taxon>Mycobacteriales</taxon>
        <taxon>Mycobacteriaceae</taxon>
        <taxon>Mycobacterium</taxon>
    </lineage>
</organism>
<accession>A0AB38UR06</accession>
<comment type="caution">
    <text evidence="1">The sequence shown here is derived from an EMBL/GenBank/DDBJ whole genome shotgun (WGS) entry which is preliminary data.</text>
</comment>
<proteinExistence type="predicted"/>
<protein>
    <submittedName>
        <fullName evidence="1">Uncharacterized protein</fullName>
    </submittedName>
</protein>
<evidence type="ECO:0000313" key="1">
    <source>
        <dbReference type="EMBL" id="VAZ82994.1"/>
    </source>
</evidence>
<sequence>MQIRWDRGVLHRQRGLDEPRDPGRRLQMPDIGLHRPQRARTLAPAICRRQRLELDRIAQHRAGSMGFDIVHAFGCDVTRSQRIGDHVALGRCIRRSDPVGAAVLVDRRAADHRQHPVAVAHRVGQPLEHHHAGALAAHEPVGRRVEGGAPALWGQQSPGRYRDLRLRAKGDADAAGQRQVRFPQPQALTGQVYRHQRRRTRGVHRHCGTA</sequence>
<dbReference type="EMBL" id="UPHL01000044">
    <property type="protein sequence ID" value="VAZ82994.1"/>
    <property type="molecule type" value="Genomic_DNA"/>
</dbReference>
<dbReference type="Proteomes" id="UP000279331">
    <property type="component" value="Unassembled WGS sequence"/>
</dbReference>
<keyword evidence="3" id="KW-1185">Reference proteome</keyword>